<dbReference type="EMBL" id="HE612863">
    <property type="protein sequence ID" value="CCE64510.1"/>
    <property type="molecule type" value="Genomic_DNA"/>
</dbReference>
<dbReference type="GO" id="GO:0046579">
    <property type="term" value="P:positive regulation of Ras protein signal transduction"/>
    <property type="evidence" value="ECO:0007669"/>
    <property type="project" value="EnsemblFungi"/>
</dbReference>
<dbReference type="Proteomes" id="UP000005666">
    <property type="component" value="Chromosome 8"/>
</dbReference>
<dbReference type="RefSeq" id="XP_003686944.1">
    <property type="nucleotide sequence ID" value="XM_003686896.1"/>
</dbReference>
<reference evidence="1 2" key="1">
    <citation type="journal article" date="2011" name="Proc. Natl. Acad. Sci. U.S.A.">
        <title>Evolutionary erosion of yeast sex chromosomes by mating-type switching accidents.</title>
        <authorList>
            <person name="Gordon J.L."/>
            <person name="Armisen D."/>
            <person name="Proux-Wera E."/>
            <person name="Oheigeartaigh S.S."/>
            <person name="Byrne K.P."/>
            <person name="Wolfe K.H."/>
        </authorList>
    </citation>
    <scope>NUCLEOTIDE SEQUENCE [LARGE SCALE GENOMIC DNA]</scope>
    <source>
        <strain evidence="2">ATCC 24235 / CBS 4417 / NBRC 1672 / NRRL Y-8282 / UCD 70-5</strain>
    </source>
</reference>
<dbReference type="GO" id="GO:0010255">
    <property type="term" value="P:glucose mediated signaling pathway"/>
    <property type="evidence" value="ECO:0007669"/>
    <property type="project" value="EnsemblFungi"/>
</dbReference>
<dbReference type="GO" id="GO:0032794">
    <property type="term" value="F:GTPase activating protein binding"/>
    <property type="evidence" value="ECO:0007669"/>
    <property type="project" value="EnsemblFungi"/>
</dbReference>
<dbReference type="SUPFAM" id="SSF50965">
    <property type="entry name" value="Galactose oxidase, central domain"/>
    <property type="match status" value="1"/>
</dbReference>
<dbReference type="SUPFAM" id="SSF117281">
    <property type="entry name" value="Kelch motif"/>
    <property type="match status" value="1"/>
</dbReference>
<dbReference type="PANTHER" id="PTHR23244">
    <property type="entry name" value="KELCH REPEAT DOMAIN"/>
    <property type="match status" value="1"/>
</dbReference>
<protein>
    <submittedName>
        <fullName evidence="1">Uncharacterized protein</fullName>
    </submittedName>
</protein>
<dbReference type="OrthoDB" id="10251809at2759"/>
<dbReference type="HOGENOM" id="CLU_015198_0_0_1"/>
<dbReference type="GO" id="GO:0000209">
    <property type="term" value="P:protein polyubiquitination"/>
    <property type="evidence" value="ECO:0007669"/>
    <property type="project" value="EnsemblFungi"/>
</dbReference>
<dbReference type="InterPro" id="IPR015915">
    <property type="entry name" value="Kelch-typ_b-propeller"/>
</dbReference>
<evidence type="ECO:0000313" key="1">
    <source>
        <dbReference type="EMBL" id="CCE64510.1"/>
    </source>
</evidence>
<dbReference type="GeneID" id="11534223"/>
<dbReference type="GO" id="GO:0001403">
    <property type="term" value="P:invasive growth in response to glucose limitation"/>
    <property type="evidence" value="ECO:0007669"/>
    <property type="project" value="EnsemblFungi"/>
</dbReference>
<dbReference type="KEGG" id="tpf:TPHA_0H03070"/>
<evidence type="ECO:0000313" key="2">
    <source>
        <dbReference type="Proteomes" id="UP000005666"/>
    </source>
</evidence>
<dbReference type="GO" id="GO:0005886">
    <property type="term" value="C:plasma membrane"/>
    <property type="evidence" value="ECO:0007669"/>
    <property type="project" value="EnsemblFungi"/>
</dbReference>
<dbReference type="GO" id="GO:0004862">
    <property type="term" value="F:cAMP-dependent protein kinase inhibitor activity"/>
    <property type="evidence" value="ECO:0007669"/>
    <property type="project" value="EnsemblFungi"/>
</dbReference>
<dbReference type="GO" id="GO:0046580">
    <property type="term" value="P:negative regulation of Ras protein signal transduction"/>
    <property type="evidence" value="ECO:0007669"/>
    <property type="project" value="EnsemblFungi"/>
</dbReference>
<dbReference type="GO" id="GO:0006511">
    <property type="term" value="P:ubiquitin-dependent protein catabolic process"/>
    <property type="evidence" value="ECO:0007669"/>
    <property type="project" value="EnsemblFungi"/>
</dbReference>
<proteinExistence type="predicted"/>
<dbReference type="PANTHER" id="PTHR23244:SF471">
    <property type="entry name" value="GUANINE NUCLEOTIDE-BINDING PROTEIN SUBUNIT BETA 1-RELATED"/>
    <property type="match status" value="1"/>
</dbReference>
<dbReference type="GO" id="GO:0007124">
    <property type="term" value="P:pseudohyphal growth"/>
    <property type="evidence" value="ECO:0007669"/>
    <property type="project" value="EnsemblFungi"/>
</dbReference>
<dbReference type="eggNOG" id="ENOG502QV98">
    <property type="taxonomic scope" value="Eukaryota"/>
</dbReference>
<accession>G8BWQ9</accession>
<name>G8BWQ9_TETPH</name>
<gene>
    <name evidence="1" type="primary">TPHA0H03070</name>
    <name evidence="1" type="ordered locus">TPHA_0H03070</name>
</gene>
<dbReference type="AlphaFoldDB" id="G8BWQ9"/>
<dbReference type="Gene3D" id="2.120.10.80">
    <property type="entry name" value="Kelch-type beta propeller"/>
    <property type="match status" value="2"/>
</dbReference>
<dbReference type="InterPro" id="IPR011043">
    <property type="entry name" value="Gal_Oxase/kelch_b-propeller"/>
</dbReference>
<keyword evidence="2" id="KW-1185">Reference proteome</keyword>
<dbReference type="OMA" id="GHRMESI"/>
<dbReference type="STRING" id="1071381.G8BWQ9"/>
<organism evidence="1 2">
    <name type="scientific">Tetrapisispora phaffii (strain ATCC 24235 / CBS 4417 / NBRC 1672 / NRRL Y-8282 / UCD 70-5)</name>
    <name type="common">Yeast</name>
    <name type="synonym">Fabospora phaffii</name>
    <dbReference type="NCBI Taxonomy" id="1071381"/>
    <lineage>
        <taxon>Eukaryota</taxon>
        <taxon>Fungi</taxon>
        <taxon>Dikarya</taxon>
        <taxon>Ascomycota</taxon>
        <taxon>Saccharomycotina</taxon>
        <taxon>Saccharomycetes</taxon>
        <taxon>Saccharomycetales</taxon>
        <taxon>Saccharomycetaceae</taxon>
        <taxon>Tetrapisispora</taxon>
    </lineage>
</organism>
<sequence length="821" mass="93232">MSVKSDELEVGNEEYHIFSPVKYISNSFSVMKHDDIAKRNDSNYLKTIQINNERYLKHYYKSMGMNLLTLKNKGQLSSTTTRVSDSHSSVSPNSSAIDSYNSSAIDKANVYEYIIGNISYYPEKTLLNSFSDIAFDVVATQNEDDTHVNAIESQQIFNSKALYVYFNHFDKLSTLDNIKPSLGFDNNDIWIPAIRSEFRDRLSSKKRDKIESFKGKSCPLFIEGTGYIPPEFDTFGGSTMISSYFGNIKLPSLVYHSTVKVNDQVFLFGGLVPSYKYDEEAPNLKSFRIKDFIKVPPPLIPNIINNPAMVENPFLYSFNPSSNRFEKNDIHGLPPPPLICVKGTKITDRYIFYYGGFELKTTWYMEDDIYYLEKNIYMNPDAYILDILSFTFKKVDIYTIQKHKFGETTIQPRFGHCQIHLQNVDTDNSVYTDSTSSKASSVEAVSNPNISLSKSPRILLLEKNASKHSQKSTKKRPNSRKPYDITMLIFGGYIQKSNQSFMAVNDMWKINIQVMSKGKKGYLIFRDGAEASVIARRKKNTNNTETNKDPWPEPRAFGAYCIPDIYSIKKKTLLNSHLDKYYMDTNMSESNTDAPNSNQNNNEENSYCLSYPIQENINESTLLYHGGANQTHIFGDMWSFNIVEETWQKLPEYARVSSDKREPKVLIELGLVGHTLFTVGNMIVTVGGLLQCDVKKIYCEENASLRKNSYLKHGDALGEEKQDSIPIGASILNIFDINSLCLQGNNVKTMYNADNNTFEYLFQDNSNLQNQLLISIASTPIQINGTILILGGLVAFRTDVNEFYLRGTVLECILPSVSLAS</sequence>